<reference evidence="5" key="1">
    <citation type="submission" date="2017-08" db="EMBL/GenBank/DDBJ databases">
        <authorList>
            <person name="Varghese N."/>
            <person name="Submissions S."/>
        </authorList>
    </citation>
    <scope>NUCLEOTIDE SEQUENCE [LARGE SCALE GENOMIC DNA]</scope>
    <source>
        <strain evidence="5">JC22</strain>
    </source>
</reference>
<protein>
    <submittedName>
        <fullName evidence="4">Peroxiredoxin</fullName>
    </submittedName>
</protein>
<sequence length="190" mass="21623">MKKKAFGLSIVLVLVVIMVGTYIKNQIEASEAINDYALGYEMDLDKEGLAKGQTAPDFTLQNLQGESLTLSDLKGKKVILNFWATWCPPCKEEMPHLQKYYEKYAKKDNVEIVGVNLTYTDSKVDNIRKFVEGYDLTFPILLMEDEGINEIYQVLTIPSTFMIDSKGRIQKHIVGPLDQDALREHVKELD</sequence>
<evidence type="ECO:0000313" key="4">
    <source>
        <dbReference type="EMBL" id="SOB91546.1"/>
    </source>
</evidence>
<keyword evidence="2" id="KW-0812">Transmembrane</keyword>
<gene>
    <name evidence="4" type="ORF">SAMN05880501_101329</name>
</gene>
<dbReference type="Gene3D" id="3.40.30.10">
    <property type="entry name" value="Glutaredoxin"/>
    <property type="match status" value="1"/>
</dbReference>
<dbReference type="PANTHER" id="PTHR42852:SF17">
    <property type="entry name" value="THIOREDOXIN-LIKE PROTEIN HI_1115"/>
    <property type="match status" value="1"/>
</dbReference>
<dbReference type="EMBL" id="OBMQ01000001">
    <property type="protein sequence ID" value="SOB91546.1"/>
    <property type="molecule type" value="Genomic_DNA"/>
</dbReference>
<dbReference type="PROSITE" id="PS51352">
    <property type="entry name" value="THIOREDOXIN_2"/>
    <property type="match status" value="1"/>
</dbReference>
<feature type="domain" description="Thioredoxin" evidence="3">
    <location>
        <begin position="49"/>
        <end position="190"/>
    </location>
</feature>
<organism evidence="4 5">
    <name type="scientific">Ureibacillus xyleni</name>
    <dbReference type="NCBI Taxonomy" id="614648"/>
    <lineage>
        <taxon>Bacteria</taxon>
        <taxon>Bacillati</taxon>
        <taxon>Bacillota</taxon>
        <taxon>Bacilli</taxon>
        <taxon>Bacillales</taxon>
        <taxon>Caryophanaceae</taxon>
        <taxon>Ureibacillus</taxon>
    </lineage>
</organism>
<proteinExistence type="predicted"/>
<dbReference type="RefSeq" id="WP_237658293.1">
    <property type="nucleotide sequence ID" value="NZ_OBMQ01000001.1"/>
</dbReference>
<dbReference type="InterPro" id="IPR050553">
    <property type="entry name" value="Thioredoxin_ResA/DsbE_sf"/>
</dbReference>
<dbReference type="GO" id="GO:0016491">
    <property type="term" value="F:oxidoreductase activity"/>
    <property type="evidence" value="ECO:0007669"/>
    <property type="project" value="InterPro"/>
</dbReference>
<evidence type="ECO:0000256" key="2">
    <source>
        <dbReference type="SAM" id="Phobius"/>
    </source>
</evidence>
<evidence type="ECO:0000313" key="5">
    <source>
        <dbReference type="Proteomes" id="UP000219636"/>
    </source>
</evidence>
<evidence type="ECO:0000259" key="3">
    <source>
        <dbReference type="PROSITE" id="PS51352"/>
    </source>
</evidence>
<name>A0A285RBS5_9BACL</name>
<dbReference type="InterPro" id="IPR013766">
    <property type="entry name" value="Thioredoxin_domain"/>
</dbReference>
<dbReference type="InterPro" id="IPR017937">
    <property type="entry name" value="Thioredoxin_CS"/>
</dbReference>
<feature type="transmembrane region" description="Helical" evidence="2">
    <location>
        <begin position="5"/>
        <end position="23"/>
    </location>
</feature>
<dbReference type="Proteomes" id="UP000219636">
    <property type="component" value="Unassembled WGS sequence"/>
</dbReference>
<dbReference type="PROSITE" id="PS00194">
    <property type="entry name" value="THIOREDOXIN_1"/>
    <property type="match status" value="1"/>
</dbReference>
<dbReference type="GO" id="GO:0016209">
    <property type="term" value="F:antioxidant activity"/>
    <property type="evidence" value="ECO:0007669"/>
    <property type="project" value="InterPro"/>
</dbReference>
<keyword evidence="2" id="KW-0472">Membrane</keyword>
<dbReference type="SUPFAM" id="SSF52833">
    <property type="entry name" value="Thioredoxin-like"/>
    <property type="match status" value="1"/>
</dbReference>
<dbReference type="InterPro" id="IPR036249">
    <property type="entry name" value="Thioredoxin-like_sf"/>
</dbReference>
<accession>A0A285RBS5</accession>
<dbReference type="InterPro" id="IPR000866">
    <property type="entry name" value="AhpC/TSA"/>
</dbReference>
<dbReference type="PANTHER" id="PTHR42852">
    <property type="entry name" value="THIOL:DISULFIDE INTERCHANGE PROTEIN DSBE"/>
    <property type="match status" value="1"/>
</dbReference>
<keyword evidence="2" id="KW-1133">Transmembrane helix</keyword>
<keyword evidence="5" id="KW-1185">Reference proteome</keyword>
<keyword evidence="1" id="KW-1015">Disulfide bond</keyword>
<dbReference type="Pfam" id="PF00578">
    <property type="entry name" value="AhpC-TSA"/>
    <property type="match status" value="1"/>
</dbReference>
<dbReference type="AlphaFoldDB" id="A0A285RBS5"/>
<dbReference type="CDD" id="cd02966">
    <property type="entry name" value="TlpA_like_family"/>
    <property type="match status" value="1"/>
</dbReference>
<evidence type="ECO:0000256" key="1">
    <source>
        <dbReference type="ARBA" id="ARBA00023157"/>
    </source>
</evidence>